<dbReference type="Gene3D" id="3.30.470.30">
    <property type="entry name" value="DNA ligase/mRNA capping enzyme"/>
    <property type="match status" value="1"/>
</dbReference>
<evidence type="ECO:0000256" key="1">
    <source>
        <dbReference type="ARBA" id="ARBA00007572"/>
    </source>
</evidence>
<dbReference type="EMBL" id="FNEE01000010">
    <property type="protein sequence ID" value="SDJ99825.1"/>
    <property type="molecule type" value="Genomic_DNA"/>
</dbReference>
<feature type="domain" description="ATP-dependent DNA ligase family profile" evidence="3">
    <location>
        <begin position="106"/>
        <end position="196"/>
    </location>
</feature>
<sequence length="298" mass="33305">MRRRADAGTGRLEFIPPMEPKLVAMPPEGDNWIHEIKLDGYRAQIIINGPEDIRVYTETGKDWTRQYLGIVEAAGELEVKNAIIDGEAVVTDKAGMPDFNALQNAVHDNPYGMYLCAFDILHLNGHDLRDVGCKARREILSGIIKPHSRIRFSEALPGDAQSLFHLVEEVELEGIVSKRAHSKYRSGLTSNWLTTKSFTVDEFELLGVERQPGEAAFALLAQPGTGKYVGSALISLGRDMKERLFKRVREHAGPPPEAMKKRPGTQWLRPGVKLRIRHLRGDHSHIRNASLLGFGDES</sequence>
<name>A0A1G8YC64_9HYPH</name>
<dbReference type="PROSITE" id="PS50160">
    <property type="entry name" value="DNA_LIGASE_A3"/>
    <property type="match status" value="1"/>
</dbReference>
<dbReference type="PANTHER" id="PTHR45674:SF4">
    <property type="entry name" value="DNA LIGASE 1"/>
    <property type="match status" value="1"/>
</dbReference>
<dbReference type="InterPro" id="IPR012310">
    <property type="entry name" value="DNA_ligase_ATP-dep_cent"/>
</dbReference>
<dbReference type="GO" id="GO:0003910">
    <property type="term" value="F:DNA ligase (ATP) activity"/>
    <property type="evidence" value="ECO:0007669"/>
    <property type="project" value="InterPro"/>
</dbReference>
<dbReference type="GO" id="GO:0006310">
    <property type="term" value="P:DNA recombination"/>
    <property type="evidence" value="ECO:0007669"/>
    <property type="project" value="InterPro"/>
</dbReference>
<organism evidence="4 5">
    <name type="scientific">Mesorhizobium muleiense</name>
    <dbReference type="NCBI Taxonomy" id="1004279"/>
    <lineage>
        <taxon>Bacteria</taxon>
        <taxon>Pseudomonadati</taxon>
        <taxon>Pseudomonadota</taxon>
        <taxon>Alphaproteobacteria</taxon>
        <taxon>Hyphomicrobiales</taxon>
        <taxon>Phyllobacteriaceae</taxon>
        <taxon>Mesorhizobium</taxon>
    </lineage>
</organism>
<dbReference type="CDD" id="cd07906">
    <property type="entry name" value="Adenylation_DNA_ligase_LigD_LigC"/>
    <property type="match status" value="1"/>
</dbReference>
<dbReference type="RefSeq" id="WP_091595634.1">
    <property type="nucleotide sequence ID" value="NZ_FNEE01000010.1"/>
</dbReference>
<dbReference type="PANTHER" id="PTHR45674">
    <property type="entry name" value="DNA LIGASE 1/3 FAMILY MEMBER"/>
    <property type="match status" value="1"/>
</dbReference>
<gene>
    <name evidence="4" type="ORF">SAMN05428953_110199</name>
</gene>
<accession>A0A1G8YC64</accession>
<evidence type="ECO:0000259" key="3">
    <source>
        <dbReference type="PROSITE" id="PS50160"/>
    </source>
</evidence>
<comment type="similarity">
    <text evidence="1">Belongs to the ATP-dependent DNA ligase family.</text>
</comment>
<dbReference type="InterPro" id="IPR050191">
    <property type="entry name" value="ATP-dep_DNA_ligase"/>
</dbReference>
<proteinExistence type="inferred from homology"/>
<dbReference type="SUPFAM" id="SSF56091">
    <property type="entry name" value="DNA ligase/mRNA capping enzyme, catalytic domain"/>
    <property type="match status" value="1"/>
</dbReference>
<keyword evidence="2 4" id="KW-0436">Ligase</keyword>
<evidence type="ECO:0000313" key="4">
    <source>
        <dbReference type="EMBL" id="SDJ99825.1"/>
    </source>
</evidence>
<protein>
    <submittedName>
        <fullName evidence="4">ATP dependent DNA ligase domain-containing protein</fullName>
    </submittedName>
</protein>
<dbReference type="Pfam" id="PF01068">
    <property type="entry name" value="DNA_ligase_A_M"/>
    <property type="match status" value="1"/>
</dbReference>
<dbReference type="Gene3D" id="3.30.1490.70">
    <property type="match status" value="1"/>
</dbReference>
<dbReference type="AlphaFoldDB" id="A0A1G8YC64"/>
<evidence type="ECO:0000256" key="2">
    <source>
        <dbReference type="ARBA" id="ARBA00022598"/>
    </source>
</evidence>
<reference evidence="5" key="1">
    <citation type="submission" date="2016-10" db="EMBL/GenBank/DDBJ databases">
        <authorList>
            <person name="Varghese N."/>
            <person name="Submissions S."/>
        </authorList>
    </citation>
    <scope>NUCLEOTIDE SEQUENCE [LARGE SCALE GENOMIC DNA]</scope>
    <source>
        <strain evidence="5">CGMCC 1.11022</strain>
    </source>
</reference>
<dbReference type="Proteomes" id="UP000198894">
    <property type="component" value="Unassembled WGS sequence"/>
</dbReference>
<keyword evidence="5" id="KW-1185">Reference proteome</keyword>
<dbReference type="GO" id="GO:0006281">
    <property type="term" value="P:DNA repair"/>
    <property type="evidence" value="ECO:0007669"/>
    <property type="project" value="InterPro"/>
</dbReference>
<dbReference type="GO" id="GO:0005524">
    <property type="term" value="F:ATP binding"/>
    <property type="evidence" value="ECO:0007669"/>
    <property type="project" value="InterPro"/>
</dbReference>
<evidence type="ECO:0000313" key="5">
    <source>
        <dbReference type="Proteomes" id="UP000198894"/>
    </source>
</evidence>